<keyword evidence="6" id="KW-1185">Reference proteome</keyword>
<evidence type="ECO:0000256" key="1">
    <source>
        <dbReference type="SAM" id="MobiDB-lite"/>
    </source>
</evidence>
<evidence type="ECO:0000313" key="7">
    <source>
        <dbReference type="Proteomes" id="UP000616769"/>
    </source>
</evidence>
<feature type="region of interest" description="Disordered" evidence="1">
    <location>
        <begin position="31"/>
        <end position="52"/>
    </location>
</feature>
<evidence type="ECO:0000313" key="3">
    <source>
        <dbReference type="EMBL" id="KAF7496567.1"/>
    </source>
</evidence>
<dbReference type="Proteomes" id="UP000070412">
    <property type="component" value="Unassembled WGS sequence"/>
</dbReference>
<sequence>MIANMNLYALAIILLLAHLCDAQSTEKLDKSKLKQQQQLPQRPKIDWGKCPQLEPSEKDIKSKSNILQRCLKENPPPNQDSITPELIIGHQKNVTECALKIENWFDKKGDYKFEKAEKEIKNKKLSSEMQKALVGSHQDCAEVSKTQKKQSKTPMDVVEQVQIYQGCMDAHITQHCQIKIGA</sequence>
<dbReference type="EMBL" id="WVUK01000005">
    <property type="protein sequence ID" value="KAF7496567.1"/>
    <property type="molecule type" value="Genomic_DNA"/>
</dbReference>
<evidence type="ECO:0000313" key="4">
    <source>
        <dbReference type="EMBL" id="KPM10909.1"/>
    </source>
</evidence>
<dbReference type="Proteomes" id="UP000616769">
    <property type="component" value="Unassembled WGS sequence"/>
</dbReference>
<accession>A0A132AJC2</accession>
<feature type="signal peptide" evidence="2">
    <location>
        <begin position="1"/>
        <end position="22"/>
    </location>
</feature>
<proteinExistence type="predicted"/>
<reference evidence="4 7" key="1">
    <citation type="journal article" date="2015" name="Parasit. Vectors">
        <title>Draft genome of the scabies mite.</title>
        <authorList>
            <person name="Rider S.D.Jr."/>
            <person name="Morgan M.S."/>
            <person name="Arlian L.G."/>
        </authorList>
    </citation>
    <scope>NUCLEOTIDE SEQUENCE [LARGE SCALE GENOMIC DNA]</scope>
    <source>
        <strain evidence="4">Arlian Lab</strain>
    </source>
</reference>
<dbReference type="EMBL" id="JXLN01016034">
    <property type="protein sequence ID" value="KPM10909.1"/>
    <property type="molecule type" value="Genomic_DNA"/>
</dbReference>
<reference evidence="3" key="3">
    <citation type="submission" date="2020-01" db="EMBL/GenBank/DDBJ databases">
        <authorList>
            <person name="Korhonen P.K.K."/>
            <person name="Guangxu M.G."/>
            <person name="Wang T.W."/>
            <person name="Stroehlein A.J.S."/>
            <person name="Young N.D."/>
            <person name="Ang C.-S.A."/>
            <person name="Fernando D.W.F."/>
            <person name="Lu H.L."/>
            <person name="Taylor S.T."/>
            <person name="Ehtesham M.E.M."/>
            <person name="Najaraj S.H.N."/>
            <person name="Harsha G.H.G."/>
            <person name="Madugundu A.M."/>
            <person name="Renuse S.R."/>
            <person name="Holt D.H."/>
            <person name="Pandey A.P."/>
            <person name="Papenfuss A.P."/>
            <person name="Gasser R.B.G."/>
            <person name="Fischer K.F."/>
        </authorList>
    </citation>
    <scope>NUCLEOTIDE SEQUENCE</scope>
    <source>
        <strain evidence="3">SSS_KF_BRIS2020</strain>
    </source>
</reference>
<name>A0A132AJC2_SARSC</name>
<dbReference type="AlphaFoldDB" id="A0A132AJC2"/>
<feature type="chain" id="PRO_5007287686" evidence="2">
    <location>
        <begin position="23"/>
        <end position="182"/>
    </location>
</feature>
<reference evidence="5" key="4">
    <citation type="submission" date="2022-06" db="UniProtKB">
        <authorList>
            <consortium name="EnsemblMetazoa"/>
        </authorList>
    </citation>
    <scope>IDENTIFICATION</scope>
</reference>
<organism evidence="4 7">
    <name type="scientific">Sarcoptes scabiei</name>
    <name type="common">Itch mite</name>
    <name type="synonym">Acarus scabiei</name>
    <dbReference type="NCBI Taxonomy" id="52283"/>
    <lineage>
        <taxon>Eukaryota</taxon>
        <taxon>Metazoa</taxon>
        <taxon>Ecdysozoa</taxon>
        <taxon>Arthropoda</taxon>
        <taxon>Chelicerata</taxon>
        <taxon>Arachnida</taxon>
        <taxon>Acari</taxon>
        <taxon>Acariformes</taxon>
        <taxon>Sarcoptiformes</taxon>
        <taxon>Astigmata</taxon>
        <taxon>Psoroptidia</taxon>
        <taxon>Sarcoptoidea</taxon>
        <taxon>Sarcoptidae</taxon>
        <taxon>Sarcoptinae</taxon>
        <taxon>Sarcoptes</taxon>
    </lineage>
</organism>
<evidence type="ECO:0000256" key="2">
    <source>
        <dbReference type="SAM" id="SignalP"/>
    </source>
</evidence>
<dbReference type="VEuPathDB" id="VectorBase:SSCA008502"/>
<reference evidence="6" key="2">
    <citation type="journal article" date="2020" name="PLoS Negl. Trop. Dis.">
        <title>High-quality nuclear genome for Sarcoptes scabiei-A critical resource for a neglected parasite.</title>
        <authorList>
            <person name="Korhonen P.K."/>
            <person name="Gasser R.B."/>
            <person name="Ma G."/>
            <person name="Wang T."/>
            <person name="Stroehlein A.J."/>
            <person name="Young N.D."/>
            <person name="Ang C.S."/>
            <person name="Fernando D.D."/>
            <person name="Lu H.C."/>
            <person name="Taylor S."/>
            <person name="Reynolds S.L."/>
            <person name="Mofiz E."/>
            <person name="Najaraj S.H."/>
            <person name="Gowda H."/>
            <person name="Madugundu A."/>
            <person name="Renuse S."/>
            <person name="Holt D."/>
            <person name="Pandey A."/>
            <person name="Papenfuss A.T."/>
            <person name="Fischer K."/>
        </authorList>
    </citation>
    <scope>NUCLEOTIDE SEQUENCE [LARGE SCALE GENOMIC DNA]</scope>
</reference>
<evidence type="ECO:0000313" key="6">
    <source>
        <dbReference type="Proteomes" id="UP000070412"/>
    </source>
</evidence>
<protein>
    <submittedName>
        <fullName evidence="4 5">Uncharacterized protein</fullName>
    </submittedName>
</protein>
<dbReference type="OrthoDB" id="6507909at2759"/>
<gene>
    <name evidence="4" type="ORF">QR98_0094740</name>
    <name evidence="3" type="ORF">SSS_1960</name>
</gene>
<evidence type="ECO:0000313" key="5">
    <source>
        <dbReference type="EnsemblMetazoa" id="KAF7496567.1"/>
    </source>
</evidence>
<keyword evidence="2" id="KW-0732">Signal</keyword>
<dbReference type="EnsemblMetazoa" id="SSS_1960s_mrna">
    <property type="protein sequence ID" value="KAF7496567.1"/>
    <property type="gene ID" value="SSS_1960"/>
</dbReference>